<evidence type="ECO:0000313" key="2">
    <source>
        <dbReference type="EMBL" id="KAK4214907.1"/>
    </source>
</evidence>
<evidence type="ECO:0000256" key="1">
    <source>
        <dbReference type="SAM" id="Phobius"/>
    </source>
</evidence>
<keyword evidence="2" id="KW-0418">Kinase</keyword>
<proteinExistence type="predicted"/>
<reference evidence="2" key="1">
    <citation type="journal article" date="2023" name="Mol. Phylogenet. Evol.">
        <title>Genome-scale phylogeny and comparative genomics of the fungal order Sordariales.</title>
        <authorList>
            <person name="Hensen N."/>
            <person name="Bonometti L."/>
            <person name="Westerberg I."/>
            <person name="Brannstrom I.O."/>
            <person name="Guillou S."/>
            <person name="Cros-Aarteil S."/>
            <person name="Calhoun S."/>
            <person name="Haridas S."/>
            <person name="Kuo A."/>
            <person name="Mondo S."/>
            <person name="Pangilinan J."/>
            <person name="Riley R."/>
            <person name="LaButti K."/>
            <person name="Andreopoulos B."/>
            <person name="Lipzen A."/>
            <person name="Chen C."/>
            <person name="Yan M."/>
            <person name="Daum C."/>
            <person name="Ng V."/>
            <person name="Clum A."/>
            <person name="Steindorff A."/>
            <person name="Ohm R.A."/>
            <person name="Martin F."/>
            <person name="Silar P."/>
            <person name="Natvig D.O."/>
            <person name="Lalanne C."/>
            <person name="Gautier V."/>
            <person name="Ament-Velasquez S.L."/>
            <person name="Kruys A."/>
            <person name="Hutchinson M.I."/>
            <person name="Powell A.J."/>
            <person name="Barry K."/>
            <person name="Miller A.N."/>
            <person name="Grigoriev I.V."/>
            <person name="Debuchy R."/>
            <person name="Gladieux P."/>
            <person name="Hiltunen Thoren M."/>
            <person name="Johannesson H."/>
        </authorList>
    </citation>
    <scope>NUCLEOTIDE SEQUENCE</scope>
    <source>
        <strain evidence="2">PSN293</strain>
    </source>
</reference>
<organism evidence="2 3">
    <name type="scientific">Rhypophila decipiens</name>
    <dbReference type="NCBI Taxonomy" id="261697"/>
    <lineage>
        <taxon>Eukaryota</taxon>
        <taxon>Fungi</taxon>
        <taxon>Dikarya</taxon>
        <taxon>Ascomycota</taxon>
        <taxon>Pezizomycotina</taxon>
        <taxon>Sordariomycetes</taxon>
        <taxon>Sordariomycetidae</taxon>
        <taxon>Sordariales</taxon>
        <taxon>Naviculisporaceae</taxon>
        <taxon>Rhypophila</taxon>
    </lineage>
</organism>
<gene>
    <name evidence="2" type="ORF">QBC37DRAFT_420157</name>
</gene>
<comment type="caution">
    <text evidence="2">The sequence shown here is derived from an EMBL/GenBank/DDBJ whole genome shotgun (WGS) entry which is preliminary data.</text>
</comment>
<keyword evidence="1" id="KW-0472">Membrane</keyword>
<dbReference type="GO" id="GO:0016301">
    <property type="term" value="F:kinase activity"/>
    <property type="evidence" value="ECO:0007669"/>
    <property type="project" value="UniProtKB-KW"/>
</dbReference>
<evidence type="ECO:0000313" key="3">
    <source>
        <dbReference type="Proteomes" id="UP001301769"/>
    </source>
</evidence>
<keyword evidence="2" id="KW-0808">Transferase</keyword>
<protein>
    <submittedName>
        <fullName evidence="2">Protein kinase</fullName>
    </submittedName>
</protein>
<feature type="transmembrane region" description="Helical" evidence="1">
    <location>
        <begin position="380"/>
        <end position="399"/>
    </location>
</feature>
<keyword evidence="1" id="KW-1133">Transmembrane helix</keyword>
<reference evidence="2" key="2">
    <citation type="submission" date="2023-05" db="EMBL/GenBank/DDBJ databases">
        <authorList>
            <consortium name="Lawrence Berkeley National Laboratory"/>
            <person name="Steindorff A."/>
            <person name="Hensen N."/>
            <person name="Bonometti L."/>
            <person name="Westerberg I."/>
            <person name="Brannstrom I.O."/>
            <person name="Guillou S."/>
            <person name="Cros-Aarteil S."/>
            <person name="Calhoun S."/>
            <person name="Haridas S."/>
            <person name="Kuo A."/>
            <person name="Mondo S."/>
            <person name="Pangilinan J."/>
            <person name="Riley R."/>
            <person name="Labutti K."/>
            <person name="Andreopoulos B."/>
            <person name="Lipzen A."/>
            <person name="Chen C."/>
            <person name="Yanf M."/>
            <person name="Daum C."/>
            <person name="Ng V."/>
            <person name="Clum A."/>
            <person name="Ohm R."/>
            <person name="Martin F."/>
            <person name="Silar P."/>
            <person name="Natvig D."/>
            <person name="Lalanne C."/>
            <person name="Gautier V."/>
            <person name="Ament-Velasquez S.L."/>
            <person name="Kruys A."/>
            <person name="Hutchinson M.I."/>
            <person name="Powell A.J."/>
            <person name="Barry K."/>
            <person name="Miller A.N."/>
            <person name="Grigoriev I.V."/>
            <person name="Debuchy R."/>
            <person name="Gladieux P."/>
            <person name="Thoren M.H."/>
            <person name="Johannesson H."/>
        </authorList>
    </citation>
    <scope>NUCLEOTIDE SEQUENCE</scope>
    <source>
        <strain evidence="2">PSN293</strain>
    </source>
</reference>
<dbReference type="EMBL" id="MU858086">
    <property type="protein sequence ID" value="KAK4214907.1"/>
    <property type="molecule type" value="Genomic_DNA"/>
</dbReference>
<keyword evidence="1" id="KW-0812">Transmembrane</keyword>
<accession>A0AAN6YE40</accession>
<dbReference type="Gene3D" id="1.20.58.340">
    <property type="entry name" value="Magnesium transport protein CorA, transmembrane region"/>
    <property type="match status" value="1"/>
</dbReference>
<sequence length="454" mass="51133">MDSLWNNPNPDPRIDDSDVFKFTDTPAPNDVPPLKCDCISTHRIPVLANIPPWPVTQCETDAEWTTWLSQATNPAFDVGSVDRAFSAIFVPRRPDRPGGNYKSSNHHRVLEYLPFSRASFNSIRTSMMLHYRAMTILLHRGVPVISRIPAQFQNIECQVYILRIQHGIANDHQELVVTHVPDAPPPAAAPRGRKTYAMLLGASDKDISGYKRILGFFDQDSVSSPFTIIKIFLERERDRRWVEIEAKITAFEKKFFSMDQDKTKTTALKTGIRGFNASSDPQGLVQLYLEISLLKNNLAAWTTQLEGFLKTITDDTPNNKTADFKYMQAFLSMLVCEYQSKINKCETMLQGASLAFQMETVNLSRMDTNIALRDGKQMKAVAVLTMIFLPGTFIATLLAVPQLESLKSAGPGTLPAWTWYLVLFVPLTIVVLGIYWAWIQFHKPTGLQDLGSNV</sequence>
<dbReference type="AlphaFoldDB" id="A0AAN6YE40"/>
<dbReference type="Proteomes" id="UP001301769">
    <property type="component" value="Unassembled WGS sequence"/>
</dbReference>
<feature type="transmembrane region" description="Helical" evidence="1">
    <location>
        <begin position="419"/>
        <end position="438"/>
    </location>
</feature>
<name>A0AAN6YE40_9PEZI</name>
<keyword evidence="3" id="KW-1185">Reference proteome</keyword>